<evidence type="ECO:0000313" key="2">
    <source>
        <dbReference type="Proteomes" id="UP000693672"/>
    </source>
</evidence>
<dbReference type="AlphaFoldDB" id="A0A916NPF9"/>
<reference evidence="1" key="1">
    <citation type="submission" date="2021-06" db="EMBL/GenBank/DDBJ databases">
        <authorList>
            <person name="Criscuolo A."/>
        </authorList>
    </citation>
    <scope>NUCLEOTIDE SEQUENCE</scope>
    <source>
        <strain evidence="1">CIP111600</strain>
    </source>
</reference>
<evidence type="ECO:0000313" key="1">
    <source>
        <dbReference type="EMBL" id="CAG7619799.1"/>
    </source>
</evidence>
<organism evidence="1 2">
    <name type="scientific">Paenibacillus solanacearum</name>
    <dbReference type="NCBI Taxonomy" id="2048548"/>
    <lineage>
        <taxon>Bacteria</taxon>
        <taxon>Bacillati</taxon>
        <taxon>Bacillota</taxon>
        <taxon>Bacilli</taxon>
        <taxon>Bacillales</taxon>
        <taxon>Paenibacillaceae</taxon>
        <taxon>Paenibacillus</taxon>
    </lineage>
</organism>
<gene>
    <name evidence="1" type="ORF">PAESOLCIP111_02239</name>
</gene>
<accession>A0A916NPF9</accession>
<dbReference type="RefSeq" id="WP_218092016.1">
    <property type="nucleotide sequence ID" value="NZ_CAJVAS010000007.1"/>
</dbReference>
<protein>
    <recommendedName>
        <fullName evidence="3">GNAT family N-acetyltransferase</fullName>
    </recommendedName>
</protein>
<keyword evidence="2" id="KW-1185">Reference proteome</keyword>
<dbReference type="Proteomes" id="UP000693672">
    <property type="component" value="Unassembled WGS sequence"/>
</dbReference>
<evidence type="ECO:0008006" key="3">
    <source>
        <dbReference type="Google" id="ProtNLM"/>
    </source>
</evidence>
<proteinExistence type="predicted"/>
<comment type="caution">
    <text evidence="1">The sequence shown here is derived from an EMBL/GenBank/DDBJ whole genome shotgun (WGS) entry which is preliminary data.</text>
</comment>
<name>A0A916NPF9_9BACL</name>
<sequence length="209" mass="23602">MLRKLERDDRILNTPPFIDAEVPYNLLHRISDDSDMFGLKSADGRMIFAQTPGHRAWLWICGSVRRAERDRRIRELVEALGSKTLPGICSEPETAERFARAYAEERQCAFRTHMAMEAYECPEVVHPACVKGTMREASPQDADTVAGFLADFSTDAYGIRSESPAQRQTAERMIDAGNVYLWLVEDIPASMANIAHRSARHARINSVFT</sequence>
<dbReference type="EMBL" id="CAJVAS010000007">
    <property type="protein sequence ID" value="CAG7619799.1"/>
    <property type="molecule type" value="Genomic_DNA"/>
</dbReference>